<evidence type="ECO:0000313" key="2">
    <source>
        <dbReference type="EMBL" id="ODV60197.1"/>
    </source>
</evidence>
<feature type="signal peptide" evidence="1">
    <location>
        <begin position="1"/>
        <end position="19"/>
    </location>
</feature>
<accession>A0A1D2VFE8</accession>
<evidence type="ECO:0000313" key="3">
    <source>
        <dbReference type="Proteomes" id="UP000095038"/>
    </source>
</evidence>
<evidence type="ECO:0000256" key="1">
    <source>
        <dbReference type="SAM" id="SignalP"/>
    </source>
</evidence>
<proteinExistence type="predicted"/>
<gene>
    <name evidence="2" type="ORF">ASCRUDRAFT_76693</name>
</gene>
<dbReference type="AlphaFoldDB" id="A0A1D2VFE8"/>
<dbReference type="InParanoid" id="A0A1D2VFE8"/>
<dbReference type="EMBL" id="KV454483">
    <property type="protein sequence ID" value="ODV60197.1"/>
    <property type="molecule type" value="Genomic_DNA"/>
</dbReference>
<feature type="chain" id="PRO_5008910471" evidence="1">
    <location>
        <begin position="20"/>
        <end position="221"/>
    </location>
</feature>
<sequence length="221" mass="23652">MKSQLLLLGLLSFAGLSLGVLNEKRDSDLTGYLESYISSFCSSNLCNGVITGYESSTCTGYNESEVQQALECLCGLSETNEFWKAFYQCATCSSKIDTSNLGQLKGIYCDGFEAYFATTTFDASTLEMVATVSSSVELTKASTLSSGSATEDSALKSASEPESLDSSTISSSVSNLLNDTESNQSSGSKSESENAGFDYKKRTSSISFLVLYFLSFLLSLI</sequence>
<name>A0A1D2VFE8_9ASCO</name>
<reference evidence="3" key="1">
    <citation type="submission" date="2016-05" db="EMBL/GenBank/DDBJ databases">
        <title>Comparative genomics of biotechnologically important yeasts.</title>
        <authorList>
            <consortium name="DOE Joint Genome Institute"/>
            <person name="Riley R."/>
            <person name="Haridas S."/>
            <person name="Wolfe K.H."/>
            <person name="Lopes M.R."/>
            <person name="Hittinger C.T."/>
            <person name="Goker M."/>
            <person name="Salamov A."/>
            <person name="Wisecaver J."/>
            <person name="Long T.M."/>
            <person name="Aerts A.L."/>
            <person name="Barry K."/>
            <person name="Choi C."/>
            <person name="Clum A."/>
            <person name="Coughlan A.Y."/>
            <person name="Deshpande S."/>
            <person name="Douglass A.P."/>
            <person name="Hanson S.J."/>
            <person name="Klenk H.-P."/>
            <person name="Labutti K."/>
            <person name="Lapidus A."/>
            <person name="Lindquist E."/>
            <person name="Lipzen A."/>
            <person name="Meier-Kolthoff J.P."/>
            <person name="Ohm R.A."/>
            <person name="Otillar R.P."/>
            <person name="Pangilinan J."/>
            <person name="Peng Y."/>
            <person name="Rokas A."/>
            <person name="Rosa C.A."/>
            <person name="Scheuner C."/>
            <person name="Sibirny A.A."/>
            <person name="Slot J.C."/>
            <person name="Stielow J.B."/>
            <person name="Sun H."/>
            <person name="Kurtzman C.P."/>
            <person name="Blackwell M."/>
            <person name="Grigoriev I.V."/>
            <person name="Jeffries T.W."/>
        </authorList>
    </citation>
    <scope>NUCLEOTIDE SEQUENCE [LARGE SCALE GENOMIC DNA]</scope>
    <source>
        <strain evidence="3">DSM 1968</strain>
    </source>
</reference>
<keyword evidence="1" id="KW-0732">Signal</keyword>
<protein>
    <submittedName>
        <fullName evidence="2">Uncharacterized protein</fullName>
    </submittedName>
</protein>
<dbReference type="RefSeq" id="XP_020046504.1">
    <property type="nucleotide sequence ID" value="XM_020193582.1"/>
</dbReference>
<keyword evidence="3" id="KW-1185">Reference proteome</keyword>
<organism evidence="2 3">
    <name type="scientific">Ascoidea rubescens DSM 1968</name>
    <dbReference type="NCBI Taxonomy" id="1344418"/>
    <lineage>
        <taxon>Eukaryota</taxon>
        <taxon>Fungi</taxon>
        <taxon>Dikarya</taxon>
        <taxon>Ascomycota</taxon>
        <taxon>Saccharomycotina</taxon>
        <taxon>Saccharomycetes</taxon>
        <taxon>Ascoideaceae</taxon>
        <taxon>Ascoidea</taxon>
    </lineage>
</organism>
<dbReference type="Proteomes" id="UP000095038">
    <property type="component" value="Unassembled WGS sequence"/>
</dbReference>
<dbReference type="GeneID" id="30967218"/>